<gene>
    <name evidence="3" type="ordered locus">Srot_1856</name>
</gene>
<organism evidence="3 4">
    <name type="scientific">Segniliparus rotundus (strain ATCC BAA-972 / CDC 1076 / CIP 108378 / DSM 44985 / JCM 13578)</name>
    <dbReference type="NCBI Taxonomy" id="640132"/>
    <lineage>
        <taxon>Bacteria</taxon>
        <taxon>Bacillati</taxon>
        <taxon>Actinomycetota</taxon>
        <taxon>Actinomycetes</taxon>
        <taxon>Mycobacteriales</taxon>
        <taxon>Segniliparaceae</taxon>
        <taxon>Segniliparus</taxon>
    </lineage>
</organism>
<accession>D6Z8N6</accession>
<evidence type="ECO:0008006" key="5">
    <source>
        <dbReference type="Google" id="ProtNLM"/>
    </source>
</evidence>
<feature type="compositionally biased region" description="Low complexity" evidence="1">
    <location>
        <begin position="1"/>
        <end position="18"/>
    </location>
</feature>
<proteinExistence type="predicted"/>
<evidence type="ECO:0000313" key="4">
    <source>
        <dbReference type="Proteomes" id="UP000002247"/>
    </source>
</evidence>
<keyword evidence="2" id="KW-1133">Transmembrane helix</keyword>
<dbReference type="AlphaFoldDB" id="D6Z8N6"/>
<sequence>MTYPPGQNPYGQPPHGGQSPYGGQTPYGDQPAYGGQPVYGAQPPYGGQPPNPYGQQPYGGAGGYSAPQQGAGTDTFGVIGLILGIAGILLDCCCVFTAVFGVLLSLIALVLGILGIQKAKREQRGPGLSIGAAVLGGIGLIIAMIALIAFLAFHFAGAQNGFGSAFSLEDFHVRA</sequence>
<dbReference type="RefSeq" id="WP_013138769.1">
    <property type="nucleotide sequence ID" value="NC_014168.1"/>
</dbReference>
<evidence type="ECO:0000256" key="2">
    <source>
        <dbReference type="SAM" id="Phobius"/>
    </source>
</evidence>
<reference evidence="3 4" key="1">
    <citation type="journal article" date="2010" name="Stand. Genomic Sci.">
        <title>Complete genome sequence of Segniliparus rotundus type strain (CDC 1076).</title>
        <authorList>
            <person name="Sikorski J."/>
            <person name="Lapidus A."/>
            <person name="Copeland A."/>
            <person name="Misra M."/>
            <person name="Glavina Del Rio T."/>
            <person name="Nolan M."/>
            <person name="Lucas S."/>
            <person name="Chen F."/>
            <person name="Tice H."/>
            <person name="Cheng J.F."/>
            <person name="Jando M."/>
            <person name="Schneider S."/>
            <person name="Bruce D."/>
            <person name="Goodwin L."/>
            <person name="Pitluck S."/>
            <person name="Liolios K."/>
            <person name="Mikhailova N."/>
            <person name="Pati A."/>
            <person name="Ivanova N."/>
            <person name="Mavromatis K."/>
            <person name="Chen A."/>
            <person name="Palaniappan K."/>
            <person name="Chertkov O."/>
            <person name="Land M."/>
            <person name="Hauser L."/>
            <person name="Chang Y.J."/>
            <person name="Jeffries C.D."/>
            <person name="Brettin T."/>
            <person name="Detter J.C."/>
            <person name="Han C."/>
            <person name="Rohde M."/>
            <person name="Goker M."/>
            <person name="Bristow J."/>
            <person name="Eisen J.A."/>
            <person name="Markowitz V."/>
            <person name="Hugenholtz P."/>
            <person name="Kyrpides N.C."/>
            <person name="Klenk H.P."/>
        </authorList>
    </citation>
    <scope>NUCLEOTIDE SEQUENCE [LARGE SCALE GENOMIC DNA]</scope>
    <source>
        <strain evidence="4">ATCC BAA-972 / CDC 1076 / CIP 108378 / DSM 44985 / JCM 13578</strain>
    </source>
</reference>
<protein>
    <recommendedName>
        <fullName evidence="5">DUF4190 domain-containing protein</fullName>
    </recommendedName>
</protein>
<dbReference type="KEGG" id="srt:Srot_1856"/>
<keyword evidence="2" id="KW-0812">Transmembrane</keyword>
<dbReference type="Proteomes" id="UP000002247">
    <property type="component" value="Chromosome"/>
</dbReference>
<evidence type="ECO:0000313" key="3">
    <source>
        <dbReference type="EMBL" id="ADG98316.1"/>
    </source>
</evidence>
<feature type="compositionally biased region" description="Low complexity" evidence="1">
    <location>
        <begin position="33"/>
        <end position="45"/>
    </location>
</feature>
<feature type="region of interest" description="Disordered" evidence="1">
    <location>
        <begin position="1"/>
        <end position="60"/>
    </location>
</feature>
<dbReference type="STRING" id="640132.Srot_1856"/>
<feature type="transmembrane region" description="Helical" evidence="2">
    <location>
        <begin position="95"/>
        <end position="116"/>
    </location>
</feature>
<evidence type="ECO:0000256" key="1">
    <source>
        <dbReference type="SAM" id="MobiDB-lite"/>
    </source>
</evidence>
<feature type="transmembrane region" description="Helical" evidence="2">
    <location>
        <begin position="128"/>
        <end position="153"/>
    </location>
</feature>
<keyword evidence="2" id="KW-0472">Membrane</keyword>
<dbReference type="HOGENOM" id="CLU_101812_0_0_11"/>
<dbReference type="EMBL" id="CP001958">
    <property type="protein sequence ID" value="ADG98316.1"/>
    <property type="molecule type" value="Genomic_DNA"/>
</dbReference>
<name>D6Z8N6_SEGRD</name>
<keyword evidence="4" id="KW-1185">Reference proteome</keyword>